<proteinExistence type="predicted"/>
<evidence type="ECO:0000256" key="2">
    <source>
        <dbReference type="SAM" id="Phobius"/>
    </source>
</evidence>
<accession>V9DVY1</accession>
<sequence>MEMWLTWVGAAELREVTGRTNYWALVGSAVAGIVVWVVITPLRNVSWAFLDSVVESGMAAYFFAYTCGDRYLEAARNADTLALPPLELRVAIWDNGKAVPKVVHQSDGGGHGGGGRKDGRLSDGGYLAVSVLLCMVVYLPRLVYESVEGVLGGPIGVGLAVFMVNVYFEFAMESCYWSMTVLVTGCYSHGLHYCWACRPNKKTGLGSNTKREWDGLAGTPTKTRAASVTSDGTSTYGVPEADVGKTARPSPDGAARWGRRGSVGENCHGLQLDGGLAILADCIQKVCSLQGQRATSLELGPKEQTAAFHV</sequence>
<reference evidence="3 4" key="1">
    <citation type="submission" date="2013-11" db="EMBL/GenBank/DDBJ databases">
        <title>The Genome Sequence of Phytophthora parasitica P1569.</title>
        <authorList>
            <consortium name="The Broad Institute Genomics Platform"/>
            <person name="Russ C."/>
            <person name="Tyler B."/>
            <person name="Panabieres F."/>
            <person name="Shan W."/>
            <person name="Tripathy S."/>
            <person name="Grunwald N."/>
            <person name="Machado M."/>
            <person name="Johnson C.S."/>
            <person name="Arredondo F."/>
            <person name="Hong C."/>
            <person name="Coffey M."/>
            <person name="Young S.K."/>
            <person name="Zeng Q."/>
            <person name="Gargeya S."/>
            <person name="Fitzgerald M."/>
            <person name="Abouelleil A."/>
            <person name="Alvarado L."/>
            <person name="Chapman S.B."/>
            <person name="Gainer-Dewar J."/>
            <person name="Goldberg J."/>
            <person name="Griggs A."/>
            <person name="Gujja S."/>
            <person name="Hansen M."/>
            <person name="Howarth C."/>
            <person name="Imamovic A."/>
            <person name="Ireland A."/>
            <person name="Larimer J."/>
            <person name="McCowan C."/>
            <person name="Murphy C."/>
            <person name="Pearson M."/>
            <person name="Poon T.W."/>
            <person name="Priest M."/>
            <person name="Roberts A."/>
            <person name="Saif S."/>
            <person name="Shea T."/>
            <person name="Sykes S."/>
            <person name="Wortman J."/>
            <person name="Nusbaum C."/>
            <person name="Birren B."/>
        </authorList>
    </citation>
    <scope>NUCLEOTIDE SEQUENCE [LARGE SCALE GENOMIC DNA]</scope>
    <source>
        <strain evidence="3 4">P1569</strain>
    </source>
</reference>
<feature type="transmembrane region" description="Helical" evidence="2">
    <location>
        <begin position="125"/>
        <end position="144"/>
    </location>
</feature>
<dbReference type="AlphaFoldDB" id="V9DVY1"/>
<keyword evidence="2" id="KW-0812">Transmembrane</keyword>
<keyword evidence="2" id="KW-1133">Transmembrane helix</keyword>
<evidence type="ECO:0000256" key="1">
    <source>
        <dbReference type="SAM" id="MobiDB-lite"/>
    </source>
</evidence>
<feature type="transmembrane region" description="Helical" evidence="2">
    <location>
        <begin position="20"/>
        <end position="39"/>
    </location>
</feature>
<feature type="region of interest" description="Disordered" evidence="1">
    <location>
        <begin position="211"/>
        <end position="258"/>
    </location>
</feature>
<dbReference type="EMBL" id="ANIZ01004022">
    <property type="protein sequence ID" value="ETI30448.1"/>
    <property type="molecule type" value="Genomic_DNA"/>
</dbReference>
<keyword evidence="2" id="KW-0472">Membrane</keyword>
<evidence type="ECO:0000313" key="3">
    <source>
        <dbReference type="EMBL" id="ETI30448.1"/>
    </source>
</evidence>
<name>V9DVY1_PHYNI</name>
<organism evidence="3 4">
    <name type="scientific">Phytophthora nicotianae P1569</name>
    <dbReference type="NCBI Taxonomy" id="1317065"/>
    <lineage>
        <taxon>Eukaryota</taxon>
        <taxon>Sar</taxon>
        <taxon>Stramenopiles</taxon>
        <taxon>Oomycota</taxon>
        <taxon>Peronosporomycetes</taxon>
        <taxon>Peronosporales</taxon>
        <taxon>Peronosporaceae</taxon>
        <taxon>Phytophthora</taxon>
    </lineage>
</organism>
<gene>
    <name evidence="3" type="ORF">F443_22430</name>
</gene>
<protein>
    <submittedName>
        <fullName evidence="3">Uncharacterized protein</fullName>
    </submittedName>
</protein>
<dbReference type="eggNOG" id="ENOG502RGS2">
    <property type="taxonomic scope" value="Eukaryota"/>
</dbReference>
<evidence type="ECO:0000313" key="4">
    <source>
        <dbReference type="Proteomes" id="UP000018721"/>
    </source>
</evidence>
<comment type="caution">
    <text evidence="3">The sequence shown here is derived from an EMBL/GenBank/DDBJ whole genome shotgun (WGS) entry which is preliminary data.</text>
</comment>
<dbReference type="OrthoDB" id="146061at2759"/>
<dbReference type="HOGENOM" id="CLU_774954_0_0_1"/>
<feature type="transmembrane region" description="Helical" evidence="2">
    <location>
        <begin position="150"/>
        <end position="168"/>
    </location>
</feature>
<dbReference type="Proteomes" id="UP000018721">
    <property type="component" value="Unassembled WGS sequence"/>
</dbReference>
<keyword evidence="4" id="KW-1185">Reference proteome</keyword>
<feature type="compositionally biased region" description="Polar residues" evidence="1">
    <location>
        <begin position="220"/>
        <end position="236"/>
    </location>
</feature>